<dbReference type="InterPro" id="IPR000905">
    <property type="entry name" value="Gcp-like_dom"/>
</dbReference>
<gene>
    <name evidence="2" type="ordered locus">ECH_0730</name>
</gene>
<keyword evidence="3" id="KW-1185">Reference proteome</keyword>
<dbReference type="HOGENOM" id="CLU_064886_3_0_5"/>
<name>Q2GGA1_EHRCR</name>
<feature type="domain" description="Gcp-like" evidence="1">
    <location>
        <begin position="32"/>
        <end position="104"/>
    </location>
</feature>
<evidence type="ECO:0000259" key="1">
    <source>
        <dbReference type="Pfam" id="PF00814"/>
    </source>
</evidence>
<dbReference type="AlphaFoldDB" id="Q2GGA1"/>
<proteinExistence type="predicted"/>
<dbReference type="eggNOG" id="COG1214">
    <property type="taxonomic scope" value="Bacteria"/>
</dbReference>
<dbReference type="STRING" id="205920.ECH_0730"/>
<protein>
    <submittedName>
        <fullName evidence="2">Glycoprotease family protein</fullName>
    </submittedName>
</protein>
<dbReference type="Proteomes" id="UP000008320">
    <property type="component" value="Chromosome"/>
</dbReference>
<dbReference type="RefSeq" id="WP_006010433.1">
    <property type="nucleotide sequence ID" value="NC_007799.1"/>
</dbReference>
<dbReference type="OrthoDB" id="9809995at2"/>
<accession>Q2GGA1</accession>
<dbReference type="Pfam" id="PF00814">
    <property type="entry name" value="TsaD"/>
    <property type="match status" value="1"/>
</dbReference>
<dbReference type="Gene3D" id="3.30.420.40">
    <property type="match status" value="2"/>
</dbReference>
<evidence type="ECO:0000313" key="3">
    <source>
        <dbReference type="Proteomes" id="UP000008320"/>
    </source>
</evidence>
<dbReference type="KEGG" id="ech:ECH_0730"/>
<sequence length="195" mass="21717">MAIMTINTSGPICSVAIISENQTMYYEESTSDNQHSESLFQLIHTLFDKSNNSYNTITNLGVVVGPGSFTGIRVGIAAAQGIHLASKITLHGISTLEMQAYLIYNSTKINDGEILSIIEMSNNKFYSQTFNNQLIATNKIKLLDKNFNYHDFTHHIQSITSKNFNARVAALILAYKLQNNLPTLNSTPIYFNTIN</sequence>
<dbReference type="GO" id="GO:0002949">
    <property type="term" value="P:tRNA threonylcarbamoyladenosine modification"/>
    <property type="evidence" value="ECO:0007669"/>
    <property type="project" value="InterPro"/>
</dbReference>
<dbReference type="InterPro" id="IPR043129">
    <property type="entry name" value="ATPase_NBD"/>
</dbReference>
<dbReference type="SUPFAM" id="SSF53067">
    <property type="entry name" value="Actin-like ATPase domain"/>
    <property type="match status" value="1"/>
</dbReference>
<organism evidence="2 3">
    <name type="scientific">Ehrlichia chaffeensis (strain ATCC CRL-10679 / Arkansas)</name>
    <dbReference type="NCBI Taxonomy" id="205920"/>
    <lineage>
        <taxon>Bacteria</taxon>
        <taxon>Pseudomonadati</taxon>
        <taxon>Pseudomonadota</taxon>
        <taxon>Alphaproteobacteria</taxon>
        <taxon>Rickettsiales</taxon>
        <taxon>Anaplasmataceae</taxon>
        <taxon>Ehrlichia</taxon>
    </lineage>
</organism>
<dbReference type="EMBL" id="CP000236">
    <property type="protein sequence ID" value="ABD45391.1"/>
    <property type="molecule type" value="Genomic_DNA"/>
</dbReference>
<evidence type="ECO:0000313" key="2">
    <source>
        <dbReference type="EMBL" id="ABD45391.1"/>
    </source>
</evidence>
<dbReference type="InterPro" id="IPR022496">
    <property type="entry name" value="T6A_TsaB"/>
</dbReference>
<reference evidence="2 3" key="1">
    <citation type="journal article" date="2006" name="PLoS Genet.">
        <title>Comparative genomics of emerging human ehrlichiosis agents.</title>
        <authorList>
            <person name="Dunning Hotopp J.C."/>
            <person name="Lin M."/>
            <person name="Madupu R."/>
            <person name="Crabtree J."/>
            <person name="Angiuoli S.V."/>
            <person name="Eisen J.A."/>
            <person name="Seshadri R."/>
            <person name="Ren Q."/>
            <person name="Wu M."/>
            <person name="Utterback T.R."/>
            <person name="Smith S."/>
            <person name="Lewis M."/>
            <person name="Khouri H."/>
            <person name="Zhang C."/>
            <person name="Niu H."/>
            <person name="Lin Q."/>
            <person name="Ohashi N."/>
            <person name="Zhi N."/>
            <person name="Nelson W."/>
            <person name="Brinkac L.M."/>
            <person name="Dodson R.J."/>
            <person name="Rosovitz M.J."/>
            <person name="Sundaram J."/>
            <person name="Daugherty S.C."/>
            <person name="Davidsen T."/>
            <person name="Durkin A.S."/>
            <person name="Gwinn M."/>
            <person name="Haft D.H."/>
            <person name="Selengut J.D."/>
            <person name="Sullivan S.A."/>
            <person name="Zafar N."/>
            <person name="Zhou L."/>
            <person name="Benahmed F."/>
            <person name="Forberger H."/>
            <person name="Halpin R."/>
            <person name="Mulligan S."/>
            <person name="Robinson J."/>
            <person name="White O."/>
            <person name="Rikihisa Y."/>
            <person name="Tettelin H."/>
        </authorList>
    </citation>
    <scope>NUCLEOTIDE SEQUENCE [LARGE SCALE GENOMIC DNA]</scope>
    <source>
        <strain evidence="3">ATCC CRL-10679 / Arkansas</strain>
    </source>
</reference>
<dbReference type="NCBIfam" id="TIGR03725">
    <property type="entry name" value="T6A_YeaZ"/>
    <property type="match status" value="1"/>
</dbReference>